<comment type="caution">
    <text evidence="3">The sequence shown here is derived from an EMBL/GenBank/DDBJ whole genome shotgun (WGS) entry which is preliminary data.</text>
</comment>
<dbReference type="STRING" id="1801660.A2Z78_00840"/>
<keyword evidence="2" id="KW-0472">Membrane</keyword>
<accession>A0A1G2DV16</accession>
<dbReference type="EMBL" id="MHLV01000024">
    <property type="protein sequence ID" value="OGZ17479.1"/>
    <property type="molecule type" value="Genomic_DNA"/>
</dbReference>
<proteinExistence type="predicted"/>
<organism evidence="3 4">
    <name type="scientific">Candidatus Nealsonbacteria bacterium RBG_13_36_15</name>
    <dbReference type="NCBI Taxonomy" id="1801660"/>
    <lineage>
        <taxon>Bacteria</taxon>
        <taxon>Candidatus Nealsoniibacteriota</taxon>
    </lineage>
</organism>
<gene>
    <name evidence="3" type="ORF">A2Z78_00840</name>
</gene>
<keyword evidence="2" id="KW-1133">Transmembrane helix</keyword>
<evidence type="ECO:0000256" key="1">
    <source>
        <dbReference type="SAM" id="MobiDB-lite"/>
    </source>
</evidence>
<keyword evidence="2" id="KW-0812">Transmembrane</keyword>
<protein>
    <submittedName>
        <fullName evidence="3">Uncharacterized protein</fullName>
    </submittedName>
</protein>
<dbReference type="Proteomes" id="UP000176752">
    <property type="component" value="Unassembled WGS sequence"/>
</dbReference>
<evidence type="ECO:0000313" key="3">
    <source>
        <dbReference type="EMBL" id="OGZ17479.1"/>
    </source>
</evidence>
<feature type="region of interest" description="Disordered" evidence="1">
    <location>
        <begin position="94"/>
        <end position="114"/>
    </location>
</feature>
<feature type="transmembrane region" description="Helical" evidence="2">
    <location>
        <begin position="18"/>
        <end position="39"/>
    </location>
</feature>
<evidence type="ECO:0000256" key="2">
    <source>
        <dbReference type="SAM" id="Phobius"/>
    </source>
</evidence>
<name>A0A1G2DV16_9BACT</name>
<reference evidence="3 4" key="1">
    <citation type="journal article" date="2016" name="Nat. Commun.">
        <title>Thousands of microbial genomes shed light on interconnected biogeochemical processes in an aquifer system.</title>
        <authorList>
            <person name="Anantharaman K."/>
            <person name="Brown C.T."/>
            <person name="Hug L.A."/>
            <person name="Sharon I."/>
            <person name="Castelle C.J."/>
            <person name="Probst A.J."/>
            <person name="Thomas B.C."/>
            <person name="Singh A."/>
            <person name="Wilkins M.J."/>
            <person name="Karaoz U."/>
            <person name="Brodie E.L."/>
            <person name="Williams K.H."/>
            <person name="Hubbard S.S."/>
            <person name="Banfield J.F."/>
        </authorList>
    </citation>
    <scope>NUCLEOTIDE SEQUENCE [LARGE SCALE GENOMIC DNA]</scope>
</reference>
<sequence>MTDLLKKIQNQPKHIRKIIFWVTVIIIGTLFLFTFIYSLKARIEAISPEKIFEQYKPPTFEEDLNKIPKIEVPEFPETEISEEEFKELLEKQTEEELKAEGKTGEEALSPENSQ</sequence>
<evidence type="ECO:0000313" key="4">
    <source>
        <dbReference type="Proteomes" id="UP000176752"/>
    </source>
</evidence>
<feature type="compositionally biased region" description="Basic and acidic residues" evidence="1">
    <location>
        <begin position="94"/>
        <end position="105"/>
    </location>
</feature>
<dbReference type="AlphaFoldDB" id="A0A1G2DV16"/>